<sequence length="55" mass="6147">MAKTSDAIKIIDQLTSSGQRTIFMKNTLLRFLGLMLILALAFLWIMLDAKPAIAH</sequence>
<proteinExistence type="predicted"/>
<organism evidence="2 3">
    <name type="scientific">Pelatocladus maniniholoensis HA4357-MV3</name>
    <dbReference type="NCBI Taxonomy" id="1117104"/>
    <lineage>
        <taxon>Bacteria</taxon>
        <taxon>Bacillati</taxon>
        <taxon>Cyanobacteriota</taxon>
        <taxon>Cyanophyceae</taxon>
        <taxon>Nostocales</taxon>
        <taxon>Nostocaceae</taxon>
        <taxon>Pelatocladus</taxon>
    </lineage>
</organism>
<gene>
    <name evidence="2" type="ORF">KME28_27675</name>
</gene>
<evidence type="ECO:0000313" key="3">
    <source>
        <dbReference type="Proteomes" id="UP000813215"/>
    </source>
</evidence>
<dbReference type="EMBL" id="JAHHHW010000165">
    <property type="protein sequence ID" value="MBW4435386.1"/>
    <property type="molecule type" value="Genomic_DNA"/>
</dbReference>
<dbReference type="Proteomes" id="UP000813215">
    <property type="component" value="Unassembled WGS sequence"/>
</dbReference>
<comment type="caution">
    <text evidence="2">The sequence shown here is derived from an EMBL/GenBank/DDBJ whole genome shotgun (WGS) entry which is preliminary data.</text>
</comment>
<reference evidence="2" key="1">
    <citation type="submission" date="2021-05" db="EMBL/GenBank/DDBJ databases">
        <authorList>
            <person name="Pietrasiak N."/>
            <person name="Ward R."/>
            <person name="Stajich J.E."/>
            <person name="Kurbessoian T."/>
        </authorList>
    </citation>
    <scope>NUCLEOTIDE SEQUENCE</scope>
    <source>
        <strain evidence="2">HA4357-MV3</strain>
    </source>
</reference>
<feature type="transmembrane region" description="Helical" evidence="1">
    <location>
        <begin position="28"/>
        <end position="47"/>
    </location>
</feature>
<reference evidence="2" key="2">
    <citation type="journal article" date="2022" name="Microbiol. Resour. Announc.">
        <title>Metagenome Sequencing to Explore Phylogenomics of Terrestrial Cyanobacteria.</title>
        <authorList>
            <person name="Ward R.D."/>
            <person name="Stajich J.E."/>
            <person name="Johansen J.R."/>
            <person name="Huntemann M."/>
            <person name="Clum A."/>
            <person name="Foster B."/>
            <person name="Foster B."/>
            <person name="Roux S."/>
            <person name="Palaniappan K."/>
            <person name="Varghese N."/>
            <person name="Mukherjee S."/>
            <person name="Reddy T.B.K."/>
            <person name="Daum C."/>
            <person name="Copeland A."/>
            <person name="Chen I.A."/>
            <person name="Ivanova N.N."/>
            <person name="Kyrpides N.C."/>
            <person name="Shapiro N."/>
            <person name="Eloe-Fadrosh E.A."/>
            <person name="Pietrasiak N."/>
        </authorList>
    </citation>
    <scope>NUCLEOTIDE SEQUENCE</scope>
    <source>
        <strain evidence="2">HA4357-MV3</strain>
    </source>
</reference>
<evidence type="ECO:0000256" key="1">
    <source>
        <dbReference type="SAM" id="Phobius"/>
    </source>
</evidence>
<name>A0A9E3LVP2_9NOST</name>
<keyword evidence="1" id="KW-0812">Transmembrane</keyword>
<protein>
    <submittedName>
        <fullName evidence="2">Uncharacterized protein</fullName>
    </submittedName>
</protein>
<keyword evidence="1" id="KW-0472">Membrane</keyword>
<evidence type="ECO:0000313" key="2">
    <source>
        <dbReference type="EMBL" id="MBW4435386.1"/>
    </source>
</evidence>
<dbReference type="AlphaFoldDB" id="A0A9E3LVP2"/>
<keyword evidence="1" id="KW-1133">Transmembrane helix</keyword>
<accession>A0A9E3LVP2</accession>